<comment type="caution">
    <text evidence="7">The sequence shown here is derived from an EMBL/GenBank/DDBJ whole genome shotgun (WGS) entry which is preliminary data.</text>
</comment>
<evidence type="ECO:0000256" key="2">
    <source>
        <dbReference type="ARBA" id="ARBA00005695"/>
    </source>
</evidence>
<dbReference type="CDD" id="cd08513">
    <property type="entry name" value="PBP2_thermophilic_Hb8_like"/>
    <property type="match status" value="1"/>
</dbReference>
<dbReference type="GO" id="GO:0043190">
    <property type="term" value="C:ATP-binding cassette (ABC) transporter complex"/>
    <property type="evidence" value="ECO:0007669"/>
    <property type="project" value="InterPro"/>
</dbReference>
<keyword evidence="3" id="KW-0813">Transport</keyword>
<evidence type="ECO:0000256" key="5">
    <source>
        <dbReference type="SAM" id="SignalP"/>
    </source>
</evidence>
<evidence type="ECO:0000256" key="4">
    <source>
        <dbReference type="ARBA" id="ARBA00022729"/>
    </source>
</evidence>
<dbReference type="GO" id="GO:1904680">
    <property type="term" value="F:peptide transmembrane transporter activity"/>
    <property type="evidence" value="ECO:0007669"/>
    <property type="project" value="TreeGrafter"/>
</dbReference>
<sequence>MNLRKKRWMVTGAALAMVASLGLSACGGGSSSSSGGGQAANSETGKNEVTMASRTPNWIFPVSAKGYTQGENGQFIQAMYRPLFAYKSTSETPYKINLPKSLGTVPEVSEDGLTYTIKLRDDAKWSDGTPVTTRDVEFWWNLVTNNKDEWASYKKGFFPDGADLKIIDEHTFSITTETKFAPAWFIDNQINKVALLPQHAWDKTSADEAVSDLDRTPEGAQKVFAYLQGEAKNLSSYATNPLWQTVNGPWKLKEFTPDQGLTLVPNENYWGEDKPKIDALIYKAFTGDDAEFNSVRSGAIDFGYIPAAQYNQRKAVEDKGYNVFLWPGNSITYLALNFAPQAPGSKFINQKYIRQAMQQLIDQPTLSEKIWSGTASPTCGPVPMPAEKTGTTEGCVYKFDPEAAKKLLEDHGWKVVPDGETTCENPGTGANQCGEGIAAGDKLSFKLVSQSGFVSTHQMFEEIISQFGKLGIKIDMNEVPDSVGASQACDDETPCTWDMSFFGSQTSWGFPIYASGERLFASDAPVNLGQYKNPEADKLIEESTRSSEPNALQAYNDYLAEDLPVLWMPNPYYQITAVKKTLDLGELDATGDTWPEDWSWSTEGK</sequence>
<dbReference type="OrthoDB" id="7888869at2"/>
<accession>A0A0V8RQK5</accession>
<evidence type="ECO:0000259" key="6">
    <source>
        <dbReference type="Pfam" id="PF00496"/>
    </source>
</evidence>
<feature type="signal peptide" evidence="5">
    <location>
        <begin position="1"/>
        <end position="25"/>
    </location>
</feature>
<dbReference type="SUPFAM" id="SSF53850">
    <property type="entry name" value="Periplasmic binding protein-like II"/>
    <property type="match status" value="1"/>
</dbReference>
<name>A0A0V8RQK5_9ACTO</name>
<dbReference type="InterPro" id="IPR039424">
    <property type="entry name" value="SBP_5"/>
</dbReference>
<dbReference type="Pfam" id="PF00496">
    <property type="entry name" value="SBP_bac_5"/>
    <property type="match status" value="1"/>
</dbReference>
<dbReference type="Gene3D" id="3.40.190.10">
    <property type="entry name" value="Periplasmic binding protein-like II"/>
    <property type="match status" value="1"/>
</dbReference>
<dbReference type="PIRSF" id="PIRSF002741">
    <property type="entry name" value="MppA"/>
    <property type="match status" value="1"/>
</dbReference>
<dbReference type="InterPro" id="IPR023765">
    <property type="entry name" value="SBP_5_CS"/>
</dbReference>
<dbReference type="GO" id="GO:0042597">
    <property type="term" value="C:periplasmic space"/>
    <property type="evidence" value="ECO:0007669"/>
    <property type="project" value="UniProtKB-ARBA"/>
</dbReference>
<dbReference type="GO" id="GO:0015833">
    <property type="term" value="P:peptide transport"/>
    <property type="evidence" value="ECO:0007669"/>
    <property type="project" value="TreeGrafter"/>
</dbReference>
<evidence type="ECO:0000256" key="1">
    <source>
        <dbReference type="ARBA" id="ARBA00004193"/>
    </source>
</evidence>
<dbReference type="EMBL" id="LLVT01000004">
    <property type="protein sequence ID" value="KSW10275.1"/>
    <property type="molecule type" value="Genomic_DNA"/>
</dbReference>
<dbReference type="PANTHER" id="PTHR30290">
    <property type="entry name" value="PERIPLASMIC BINDING COMPONENT OF ABC TRANSPORTER"/>
    <property type="match status" value="1"/>
</dbReference>
<protein>
    <submittedName>
        <fullName evidence="7">Peptide ABC transporter substrate-binding protein</fullName>
    </submittedName>
</protein>
<dbReference type="InterPro" id="IPR030678">
    <property type="entry name" value="Peptide/Ni-bd"/>
</dbReference>
<comment type="subcellular location">
    <subcellularLocation>
        <location evidence="1">Cell membrane</location>
        <topology evidence="1">Lipid-anchor</topology>
    </subcellularLocation>
</comment>
<gene>
    <name evidence="7" type="ORF">APY09_09735</name>
</gene>
<feature type="domain" description="Solute-binding protein family 5" evidence="6">
    <location>
        <begin position="106"/>
        <end position="512"/>
    </location>
</feature>
<dbReference type="RefSeq" id="WP_060567602.1">
    <property type="nucleotide sequence ID" value="NZ_CP040006.1"/>
</dbReference>
<reference evidence="7 8" key="1">
    <citation type="submission" date="2015-10" db="EMBL/GenBank/DDBJ databases">
        <title>Draft Genome of Actinomyces odontolyticus subsp. actinosynbacter strain XH001.</title>
        <authorList>
            <person name="Mclean J.S."/>
            <person name="He X."/>
        </authorList>
    </citation>
    <scope>NUCLEOTIDE SEQUENCE [LARGE SCALE GENOMIC DNA]</scope>
    <source>
        <strain evidence="7 8">XH001</strain>
    </source>
</reference>
<dbReference type="InterPro" id="IPR000914">
    <property type="entry name" value="SBP_5_dom"/>
</dbReference>
<dbReference type="PROSITE" id="PS51257">
    <property type="entry name" value="PROKAR_LIPOPROTEIN"/>
    <property type="match status" value="1"/>
</dbReference>
<keyword evidence="4 5" id="KW-0732">Signal</keyword>
<dbReference type="Proteomes" id="UP000054686">
    <property type="component" value="Unassembled WGS sequence"/>
</dbReference>
<evidence type="ECO:0000313" key="8">
    <source>
        <dbReference type="Proteomes" id="UP000054686"/>
    </source>
</evidence>
<feature type="chain" id="PRO_5038815766" evidence="5">
    <location>
        <begin position="26"/>
        <end position="605"/>
    </location>
</feature>
<dbReference type="PROSITE" id="PS01040">
    <property type="entry name" value="SBP_BACTERIAL_5"/>
    <property type="match status" value="1"/>
</dbReference>
<comment type="similarity">
    <text evidence="2">Belongs to the bacterial solute-binding protein 5 family.</text>
</comment>
<evidence type="ECO:0000313" key="7">
    <source>
        <dbReference type="EMBL" id="KSW10275.1"/>
    </source>
</evidence>
<dbReference type="PANTHER" id="PTHR30290:SF10">
    <property type="entry name" value="PERIPLASMIC OLIGOPEPTIDE-BINDING PROTEIN-RELATED"/>
    <property type="match status" value="1"/>
</dbReference>
<dbReference type="AlphaFoldDB" id="A0A0V8RQK5"/>
<proteinExistence type="inferred from homology"/>
<dbReference type="Gene3D" id="3.10.105.10">
    <property type="entry name" value="Dipeptide-binding Protein, Domain 3"/>
    <property type="match status" value="1"/>
</dbReference>
<evidence type="ECO:0000256" key="3">
    <source>
        <dbReference type="ARBA" id="ARBA00022448"/>
    </source>
</evidence>
<organism evidence="7 8">
    <name type="scientific">Schaalia odontolytica</name>
    <dbReference type="NCBI Taxonomy" id="1660"/>
    <lineage>
        <taxon>Bacteria</taxon>
        <taxon>Bacillati</taxon>
        <taxon>Actinomycetota</taxon>
        <taxon>Actinomycetes</taxon>
        <taxon>Actinomycetales</taxon>
        <taxon>Actinomycetaceae</taxon>
        <taxon>Schaalia</taxon>
    </lineage>
</organism>